<dbReference type="Proteomes" id="UP000504635">
    <property type="component" value="Unplaced"/>
</dbReference>
<evidence type="ECO:0000256" key="5">
    <source>
        <dbReference type="ARBA" id="ARBA00023180"/>
    </source>
</evidence>
<dbReference type="OrthoDB" id="6020543at2759"/>
<keyword evidence="3" id="KW-0677">Repeat</keyword>
<dbReference type="PANTHER" id="PTHR23301">
    <property type="entry name" value="CHITIN BINDING PERITROPHIN-A"/>
    <property type="match status" value="1"/>
</dbReference>
<feature type="chain" id="PRO_5027083466" evidence="6">
    <location>
        <begin position="26"/>
        <end position="1211"/>
    </location>
</feature>
<keyword evidence="5" id="KW-0325">Glycoprotein</keyword>
<feature type="domain" description="Chitin-binding type-2" evidence="7">
    <location>
        <begin position="672"/>
        <end position="725"/>
    </location>
</feature>
<keyword evidence="8" id="KW-1185">Reference proteome</keyword>
<evidence type="ECO:0000256" key="6">
    <source>
        <dbReference type="SAM" id="SignalP"/>
    </source>
</evidence>
<feature type="domain" description="Chitin-binding type-2" evidence="7">
    <location>
        <begin position="955"/>
        <end position="1008"/>
    </location>
</feature>
<protein>
    <submittedName>
        <fullName evidence="9">Uncharacterized protein LOC115874416</fullName>
    </submittedName>
</protein>
<evidence type="ECO:0000259" key="7">
    <source>
        <dbReference type="PROSITE" id="PS50940"/>
    </source>
</evidence>
<evidence type="ECO:0000313" key="9">
    <source>
        <dbReference type="RefSeq" id="XP_030745439.1"/>
    </source>
</evidence>
<dbReference type="Pfam" id="PF01607">
    <property type="entry name" value="CBM_14"/>
    <property type="match status" value="11"/>
</dbReference>
<feature type="domain" description="Chitin-binding type-2" evidence="7">
    <location>
        <begin position="1057"/>
        <end position="1114"/>
    </location>
</feature>
<dbReference type="SUPFAM" id="SSF57625">
    <property type="entry name" value="Invertebrate chitin-binding proteins"/>
    <property type="match status" value="12"/>
</dbReference>
<sequence length="1211" mass="135161">MFNIRRFCSVFWCFLIFNLFGRQLGVSTLTSECVKNGLYAHPTECDQFYSCSPLGPVLMTCPHGFNFNEEYSICDWPHNSNCYDKNNQQKGYVPDFCSNFIYAHPQDCSKFYLCSPFGPVQMNCPAPLHFNPVLLVCDWPHNAQCASYQKDNLNIQTSSSTPYYIEQFNSTLSDSTTLSTFTTNDETESTEVQSTTDLTSTTEGVLESTTNTVFTTTEEITFSTIDSTTGTSITVPTEELTTSLDQSTTTYSTTLNDLSTTTDISTTFADTEIDKIDVYQKNNDQLLFEGSEICPKSIWPHPNDCTRFYMCGSTGPELFACPDDLVFNPVLLVCDWNYKSECLVNINGRILEESSTTVIFEENNDMTEVTTNSNQCQGTIWAHPDCTKYYMCGTTGPELYSCPEGLYYNSDFHVCDYDSSCKGSLSLDTLTTTELNDLTDSSFQSTQNYNDGNTETMVNLKVCQGTIWAHSDSTKYYICGPTGPVEYTCPEGLCYNKESHFCDDNLSYCTQKINLDTLLPTTELILRNVNSATLPGIYEGSGDFNLGEDLESSTDLSISEDATFESSLNEENLHPLCLGTMWPHPIEDNKFYKCGTLGPKLFECPDTLYFNPALMVCDWNKLIEQPPNLTAIRTSISVSNNFGNGSSEDLNETRSFVINENGEFSVINENNNRLCEKEIWPHPNNCSWFYKCGSNGAELLRCLEGLYFNPTLLVCVWNKPAECAITSTISTETEESSTDTLINDTNDTVTEIVGLYDYNNTLCEGRIWPHPNQCSRYYRCGPSGPQLFECHNGYYFNFTLLACDCNQPVECRSELIEINLSGQQYEQSTIFSNNENGVTTEVIEGLCRGSIWSHPNDCTKFYKCGSLSPTLFQCPDGLYFNPDLLVCDWMKSSECQTDLNDYNSEATTDILPVTETTEYNTKQIDSISTNLDEISTFTDVTDTTTSLPGLIENITELCPSTMWPHPNDCTKFYTCGATGPTEFDCPGNLHFSPKLLVCTWPYLADCQSVSDLNLGTTENTIGSGETVLSESSRDSEEDTSILYGKLHLSDVEESSQFGVTTHTSLGVILPHPSDCTKFYLCDSQGPVEFSCPGGLYFDSNTLVCIGLTPLVCHSNLNKTNEPVVTTTGSVESVEVTSSSIDKQNVNSCRGDTWPHSTDCTKFYVCGSNGPIEVSCPNQFHFDPEILVCDWPQRAGCRVKKNGFFFERMKGL</sequence>
<dbReference type="PROSITE" id="PS50940">
    <property type="entry name" value="CHIT_BIND_II"/>
    <property type="match status" value="10"/>
</dbReference>
<dbReference type="PANTHER" id="PTHR23301:SF0">
    <property type="entry name" value="CHITIN-BINDING TYPE-2 DOMAIN-CONTAINING PROTEIN-RELATED"/>
    <property type="match status" value="1"/>
</dbReference>
<feature type="domain" description="Chitin-binding type-2" evidence="7">
    <location>
        <begin position="760"/>
        <end position="813"/>
    </location>
</feature>
<dbReference type="Gene3D" id="2.170.140.10">
    <property type="entry name" value="Chitin binding domain"/>
    <property type="match status" value="11"/>
</dbReference>
<dbReference type="GeneID" id="115874416"/>
<dbReference type="GO" id="GO:0008061">
    <property type="term" value="F:chitin binding"/>
    <property type="evidence" value="ECO:0007669"/>
    <property type="project" value="UniProtKB-KW"/>
</dbReference>
<feature type="domain" description="Chitin-binding type-2" evidence="7">
    <location>
        <begin position="30"/>
        <end position="84"/>
    </location>
</feature>
<dbReference type="RefSeq" id="XP_030745439.1">
    <property type="nucleotide sequence ID" value="XM_030889579.1"/>
</dbReference>
<feature type="signal peptide" evidence="6">
    <location>
        <begin position="1"/>
        <end position="25"/>
    </location>
</feature>
<dbReference type="InterPro" id="IPR002557">
    <property type="entry name" value="Chitin-bd_dom"/>
</dbReference>
<dbReference type="SMART" id="SM00494">
    <property type="entry name" value="ChtBD2"/>
    <property type="match status" value="12"/>
</dbReference>
<feature type="domain" description="Chitin-binding type-2" evidence="7">
    <location>
        <begin position="844"/>
        <end position="897"/>
    </location>
</feature>
<evidence type="ECO:0000256" key="2">
    <source>
        <dbReference type="ARBA" id="ARBA00022729"/>
    </source>
</evidence>
<dbReference type="KEGG" id="soy:115874416"/>
<proteinExistence type="predicted"/>
<organism evidence="8 9">
    <name type="scientific">Sitophilus oryzae</name>
    <name type="common">Rice weevil</name>
    <name type="synonym">Curculio oryzae</name>
    <dbReference type="NCBI Taxonomy" id="7048"/>
    <lineage>
        <taxon>Eukaryota</taxon>
        <taxon>Metazoa</taxon>
        <taxon>Ecdysozoa</taxon>
        <taxon>Arthropoda</taxon>
        <taxon>Hexapoda</taxon>
        <taxon>Insecta</taxon>
        <taxon>Pterygota</taxon>
        <taxon>Neoptera</taxon>
        <taxon>Endopterygota</taxon>
        <taxon>Coleoptera</taxon>
        <taxon>Polyphaga</taxon>
        <taxon>Cucujiformia</taxon>
        <taxon>Curculionidae</taxon>
        <taxon>Dryophthorinae</taxon>
        <taxon>Sitophilus</taxon>
    </lineage>
</organism>
<keyword evidence="2 6" id="KW-0732">Signal</keyword>
<dbReference type="GO" id="GO:0005576">
    <property type="term" value="C:extracellular region"/>
    <property type="evidence" value="ECO:0007669"/>
    <property type="project" value="InterPro"/>
</dbReference>
<evidence type="ECO:0000256" key="4">
    <source>
        <dbReference type="ARBA" id="ARBA00023157"/>
    </source>
</evidence>
<reference evidence="9" key="1">
    <citation type="submission" date="2025-08" db="UniProtKB">
        <authorList>
            <consortium name="RefSeq"/>
        </authorList>
    </citation>
    <scope>IDENTIFICATION</scope>
    <source>
        <tissue evidence="9">Gonads</tissue>
    </source>
</reference>
<gene>
    <name evidence="9" type="primary">LOC115874416</name>
</gene>
<keyword evidence="1" id="KW-0147">Chitin-binding</keyword>
<evidence type="ECO:0000256" key="1">
    <source>
        <dbReference type="ARBA" id="ARBA00022669"/>
    </source>
</evidence>
<feature type="domain" description="Chitin-binding type-2" evidence="7">
    <location>
        <begin position="1145"/>
        <end position="1198"/>
    </location>
</feature>
<dbReference type="AlphaFoldDB" id="A0A6J2X3D0"/>
<evidence type="ECO:0000256" key="3">
    <source>
        <dbReference type="ARBA" id="ARBA00022737"/>
    </source>
</evidence>
<dbReference type="InterPro" id="IPR051940">
    <property type="entry name" value="Chitin_bind-dev_reg"/>
</dbReference>
<feature type="domain" description="Chitin-binding type-2" evidence="7">
    <location>
        <begin position="373"/>
        <end position="423"/>
    </location>
</feature>
<keyword evidence="4" id="KW-1015">Disulfide bond</keyword>
<dbReference type="InterPro" id="IPR036508">
    <property type="entry name" value="Chitin-bd_dom_sf"/>
</dbReference>
<feature type="domain" description="Chitin-binding type-2" evidence="7">
    <location>
        <begin position="291"/>
        <end position="344"/>
    </location>
</feature>
<dbReference type="InParanoid" id="A0A6J2X3D0"/>
<accession>A0A6J2X3D0</accession>
<name>A0A6J2X3D0_SITOR</name>
<evidence type="ECO:0000313" key="8">
    <source>
        <dbReference type="Proteomes" id="UP000504635"/>
    </source>
</evidence>
<feature type="domain" description="Chitin-binding type-2" evidence="7">
    <location>
        <begin position="94"/>
        <end position="147"/>
    </location>
</feature>